<comment type="caution">
    <text evidence="1">The sequence shown here is derived from an EMBL/GenBank/DDBJ whole genome shotgun (WGS) entry which is preliminary data.</text>
</comment>
<dbReference type="EMBL" id="RCBY01000049">
    <property type="protein sequence ID" value="RQH44973.1"/>
    <property type="molecule type" value="Genomic_DNA"/>
</dbReference>
<dbReference type="PANTHER" id="PTHR35580">
    <property type="entry name" value="CELL SURFACE GLYCOPROTEIN (S-LAYER PROTEIN)-LIKE PROTEIN"/>
    <property type="match status" value="1"/>
</dbReference>
<dbReference type="AlphaFoldDB" id="A0A3N6PEL0"/>
<dbReference type="Gene3D" id="2.120.10.30">
    <property type="entry name" value="TolB, C-terminal domain"/>
    <property type="match status" value="2"/>
</dbReference>
<sequence length="648" mass="68864">MYNNQNNFSVNFEFNLVLIMDELNSLIEQSQITLTPPDFPPPPPIEVSPDVITPVENFPETNDIVLISNPGLNFGSQIPSNNNVNIEYSDLLGGSNFEDGRGITTDEEGNIYITGSTNSIDFTVTANAVQNSFAGGNEFGSGDAFVAKYSPDGTLIYSTYIGGSGDDFGTDIEVDESGDIYVTGNTNSVDFPTVNALQNTYGGGEFSGDAFVVKLSDDGTNIEYSTYLGGQDNDFSSGIALDDNGNVYITGDTGALLRFPIVPLTGIGDFPTTENALQNTLISEFNRDAFVSKISTDGSELIYSTLFGGNDTEVSNDITIDSSGNTYITGDTRSVDFPTENAVQNSLGGDRDIFITQLNSDGSDLIFSTYYGAVDGDTGNSIAVDEVGNIYVGGSSGSQIIGGDAVVPPVGEFPTVNALQDNFAGGESDGILMKINSDRSVGYATYLGGANFESIEGLDIDGVGNTYIIGNDNFADAFVRKISNDGGTVEYSISFETNNNLGIFGNDIAVDEVGNAYIVGSSNSTAFPEFIPGGSSTANDIFVAKLNSSSQPPNIPFPNIPSSFNENLYLLENSGVADAVTNGLFNNGFEHWLEFGFLEGRSPQFAFDEEFYLATYPVIADAVANGLFINGLEHYIRFGQTEGRQAVA</sequence>
<dbReference type="InterPro" id="IPR052918">
    <property type="entry name" value="Motility_Chemotaxis_Reg"/>
</dbReference>
<protein>
    <submittedName>
        <fullName evidence="1">Uncharacterized protein</fullName>
    </submittedName>
</protein>
<dbReference type="Proteomes" id="UP000269154">
    <property type="component" value="Unassembled WGS sequence"/>
</dbReference>
<dbReference type="Pfam" id="PF06739">
    <property type="entry name" value="SBBP"/>
    <property type="match status" value="6"/>
</dbReference>
<proteinExistence type="predicted"/>
<keyword evidence="2" id="KW-1185">Reference proteome</keyword>
<evidence type="ECO:0000313" key="1">
    <source>
        <dbReference type="EMBL" id="RQH44973.1"/>
    </source>
</evidence>
<name>A0A3N6PEL0_9CYAN</name>
<dbReference type="InterPro" id="IPR010620">
    <property type="entry name" value="SBBP_repeat"/>
</dbReference>
<accession>A0A3N6PEL0</accession>
<dbReference type="PANTHER" id="PTHR35580:SF1">
    <property type="entry name" value="PHYTASE-LIKE DOMAIN-CONTAINING PROTEIN"/>
    <property type="match status" value="1"/>
</dbReference>
<dbReference type="SUPFAM" id="SSF101898">
    <property type="entry name" value="NHL repeat"/>
    <property type="match status" value="2"/>
</dbReference>
<organism evidence="1 2">
    <name type="scientific">Okeania hirsuta</name>
    <dbReference type="NCBI Taxonomy" id="1458930"/>
    <lineage>
        <taxon>Bacteria</taxon>
        <taxon>Bacillati</taxon>
        <taxon>Cyanobacteriota</taxon>
        <taxon>Cyanophyceae</taxon>
        <taxon>Oscillatoriophycideae</taxon>
        <taxon>Oscillatoriales</taxon>
        <taxon>Microcoleaceae</taxon>
        <taxon>Okeania</taxon>
    </lineage>
</organism>
<gene>
    <name evidence="1" type="ORF">D5R40_11055</name>
</gene>
<evidence type="ECO:0000313" key="2">
    <source>
        <dbReference type="Proteomes" id="UP000269154"/>
    </source>
</evidence>
<dbReference type="OrthoDB" id="439107at2"/>
<reference evidence="1 2" key="1">
    <citation type="journal article" date="2018" name="ACS Chem. Biol.">
        <title>Ketoreductase domain dysfunction expands chemodiversity: malyngamide biosynthesis in the cyanobacterium Okeania hirsuta.</title>
        <authorList>
            <person name="Moss N.A."/>
            <person name="Leao T."/>
            <person name="Rankin M."/>
            <person name="McCullough T.M."/>
            <person name="Qu P."/>
            <person name="Korobeynikov A."/>
            <person name="Smith J.L."/>
            <person name="Gerwick L."/>
            <person name="Gerwick W.H."/>
        </authorList>
    </citation>
    <scope>NUCLEOTIDE SEQUENCE [LARGE SCALE GENOMIC DNA]</scope>
    <source>
        <strain evidence="1 2">PAB10Feb10-1</strain>
    </source>
</reference>
<dbReference type="InterPro" id="IPR011042">
    <property type="entry name" value="6-blade_b-propeller_TolB-like"/>
</dbReference>